<dbReference type="PANTHER" id="PTHR37442:SF2">
    <property type="entry name" value="CHONDROITIN PROTEOGLYCAN 4"/>
    <property type="match status" value="1"/>
</dbReference>
<dbReference type="AlphaFoldDB" id="A0A0M3J226"/>
<organism evidence="2">
    <name type="scientific">Anisakis simplex</name>
    <name type="common">Herring worm</name>
    <dbReference type="NCBI Taxonomy" id="6269"/>
    <lineage>
        <taxon>Eukaryota</taxon>
        <taxon>Metazoa</taxon>
        <taxon>Ecdysozoa</taxon>
        <taxon>Nematoda</taxon>
        <taxon>Chromadorea</taxon>
        <taxon>Rhabditida</taxon>
        <taxon>Spirurina</taxon>
        <taxon>Ascaridomorpha</taxon>
        <taxon>Ascaridoidea</taxon>
        <taxon>Anisakidae</taxon>
        <taxon>Anisakis</taxon>
        <taxon>Anisakis simplex complex</taxon>
    </lineage>
</organism>
<dbReference type="InterPro" id="IPR053123">
    <property type="entry name" value="CPG4-like"/>
</dbReference>
<protein>
    <submittedName>
        <fullName evidence="2">Chondroitin proteoglycan 4 (inferred by orthology to a C. elegans protein)</fullName>
    </submittedName>
</protein>
<dbReference type="PANTHER" id="PTHR37442">
    <property type="entry name" value="F18A1.7 PROTEIN-RELATED"/>
    <property type="match status" value="1"/>
</dbReference>
<accession>A0A0M3J226</accession>
<dbReference type="InterPro" id="IPR029153">
    <property type="entry name" value="CPG4"/>
</dbReference>
<proteinExistence type="predicted"/>
<dbReference type="Pfam" id="PF15481">
    <property type="entry name" value="CPG4"/>
    <property type="match status" value="1"/>
</dbReference>
<evidence type="ECO:0000313" key="2">
    <source>
        <dbReference type="WBParaSite" id="ASIM_0000158101-mRNA-1"/>
    </source>
</evidence>
<reference evidence="2" key="1">
    <citation type="submission" date="2017-02" db="UniProtKB">
        <authorList>
            <consortium name="WormBaseParasite"/>
        </authorList>
    </citation>
    <scope>IDENTIFICATION</scope>
</reference>
<evidence type="ECO:0000259" key="1">
    <source>
        <dbReference type="Pfam" id="PF15481"/>
    </source>
</evidence>
<name>A0A0M3J226_ANISI</name>
<feature type="domain" description="Chondroitin proteoglycan 4" evidence="1">
    <location>
        <begin position="104"/>
        <end position="188"/>
    </location>
</feature>
<dbReference type="WBParaSite" id="ASIM_0000158101-mRNA-1">
    <property type="protein sequence ID" value="ASIM_0000158101-mRNA-1"/>
    <property type="gene ID" value="ASIM_0000158101"/>
</dbReference>
<sequence length="191" mass="21338">LIVNAATVSSAPRTVIILIGLKSSLDLFLDDSLVRASRMWIFLSVPKITPSTISPLDRNSIMPKDKAQNQKNATKDRQMMGSVGDLLTENEKLLSVAGAELPDCFEGCNKYFAKTVDVAIKSGNHYERYQNVCFRFKEARKCLEQMKHCGSYELFDVLTSGLKYMCMDQKGAFNATMECVDVNTSEIQDSK</sequence>